<dbReference type="InterPro" id="IPR006143">
    <property type="entry name" value="RND_pump_MFP"/>
</dbReference>
<dbReference type="GO" id="GO:1990281">
    <property type="term" value="C:efflux pump complex"/>
    <property type="evidence" value="ECO:0007669"/>
    <property type="project" value="TreeGrafter"/>
</dbReference>
<evidence type="ECO:0000313" key="4">
    <source>
        <dbReference type="EMBL" id="CAA6805645.1"/>
    </source>
</evidence>
<dbReference type="PANTHER" id="PTHR30469">
    <property type="entry name" value="MULTIDRUG RESISTANCE PROTEIN MDTA"/>
    <property type="match status" value="1"/>
</dbReference>
<name>A0A6S6SD99_9GAMM</name>
<sequence length="378" mass="40176">MINKNFAAGSLLAICCLLASPLVSSAEIIPVELSESVSQTVLGSSVIPYKEVTLSAQIPGVVRSVSGEVGDSFQQGAQLAQVDESQLMAKRNAILAQIQTAQSILQRSEAQYRREVVSPRSKDIGAMPGFGMPSMMDNFITRPMADALMNNYDSDVGRYTDLVTSASGVSQAKSALQQAQSELQGIDAALQNSKSIAPFEGIIMEKMVEVGDTVQPGQPLVRYGFVKFKRLQADVPSGLVSHLREDMVVPVKINGRTDSMAKVSQIYPVADPERHTVTVKFDLPVDVAASPGMYAQVYVPDAQGSTGSVVIPKSALLSGRSLPSVLVVENDTSSLRLVRLGAEHNGGMVEVLTGLKAGARIIDSPPSNATSGWMPEAQ</sequence>
<protein>
    <submittedName>
        <fullName evidence="4">RND family efflux transporter, MFP subunit</fullName>
    </submittedName>
</protein>
<dbReference type="InterPro" id="IPR058647">
    <property type="entry name" value="BSH_CzcB-like"/>
</dbReference>
<evidence type="ECO:0000256" key="1">
    <source>
        <dbReference type="ARBA" id="ARBA00009477"/>
    </source>
</evidence>
<accession>A0A6S6SD99</accession>
<keyword evidence="2" id="KW-0732">Signal</keyword>
<feature type="domain" description="CzcB-like barrel-sandwich hybrid" evidence="3">
    <location>
        <begin position="52"/>
        <end position="218"/>
    </location>
</feature>
<evidence type="ECO:0000259" key="3">
    <source>
        <dbReference type="Pfam" id="PF25973"/>
    </source>
</evidence>
<reference evidence="4" key="1">
    <citation type="submission" date="2020-01" db="EMBL/GenBank/DDBJ databases">
        <authorList>
            <person name="Meier V. D."/>
            <person name="Meier V D."/>
        </authorList>
    </citation>
    <scope>NUCLEOTIDE SEQUENCE</scope>
    <source>
        <strain evidence="4">HLG_WM_MAG_08</strain>
    </source>
</reference>
<dbReference type="Gene3D" id="1.10.287.470">
    <property type="entry name" value="Helix hairpin bin"/>
    <property type="match status" value="2"/>
</dbReference>
<proteinExistence type="inferred from homology"/>
<dbReference type="NCBIfam" id="TIGR01730">
    <property type="entry name" value="RND_mfp"/>
    <property type="match status" value="1"/>
</dbReference>
<dbReference type="Gene3D" id="2.40.50.100">
    <property type="match status" value="2"/>
</dbReference>
<feature type="chain" id="PRO_5027597945" evidence="2">
    <location>
        <begin position="26"/>
        <end position="378"/>
    </location>
</feature>
<evidence type="ECO:0000256" key="2">
    <source>
        <dbReference type="SAM" id="SignalP"/>
    </source>
</evidence>
<comment type="similarity">
    <text evidence="1">Belongs to the membrane fusion protein (MFP) (TC 8.A.1) family.</text>
</comment>
<dbReference type="GO" id="GO:0015562">
    <property type="term" value="F:efflux transmembrane transporter activity"/>
    <property type="evidence" value="ECO:0007669"/>
    <property type="project" value="TreeGrafter"/>
</dbReference>
<dbReference type="AlphaFoldDB" id="A0A6S6SD99"/>
<feature type="signal peptide" evidence="2">
    <location>
        <begin position="1"/>
        <end position="25"/>
    </location>
</feature>
<gene>
    <name evidence="4" type="ORF">HELGO_WM31571</name>
</gene>
<dbReference type="Pfam" id="PF25973">
    <property type="entry name" value="BSH_CzcB"/>
    <property type="match status" value="1"/>
</dbReference>
<dbReference type="EMBL" id="CACVAV010000090">
    <property type="protein sequence ID" value="CAA6805645.1"/>
    <property type="molecule type" value="Genomic_DNA"/>
</dbReference>
<dbReference type="PANTHER" id="PTHR30469:SF15">
    <property type="entry name" value="HLYD FAMILY OF SECRETION PROTEINS"/>
    <property type="match status" value="1"/>
</dbReference>
<dbReference type="Gene3D" id="2.40.420.20">
    <property type="match status" value="1"/>
</dbReference>
<organism evidence="4">
    <name type="scientific">uncultured Thiotrichaceae bacterium</name>
    <dbReference type="NCBI Taxonomy" id="298394"/>
    <lineage>
        <taxon>Bacteria</taxon>
        <taxon>Pseudomonadati</taxon>
        <taxon>Pseudomonadota</taxon>
        <taxon>Gammaproteobacteria</taxon>
        <taxon>Thiotrichales</taxon>
        <taxon>Thiotrichaceae</taxon>
        <taxon>environmental samples</taxon>
    </lineage>
</organism>
<dbReference type="SUPFAM" id="SSF111369">
    <property type="entry name" value="HlyD-like secretion proteins"/>
    <property type="match status" value="2"/>
</dbReference>
<dbReference type="Gene3D" id="2.40.30.170">
    <property type="match status" value="1"/>
</dbReference>